<dbReference type="PANTHER" id="PTHR35936">
    <property type="entry name" value="MEMBRANE-BOUND LYTIC MUREIN TRANSGLYCOSYLASE F"/>
    <property type="match status" value="1"/>
</dbReference>
<dbReference type="SMART" id="SM00062">
    <property type="entry name" value="PBPb"/>
    <property type="match status" value="1"/>
</dbReference>
<feature type="domain" description="Solute-binding protein family 3/N-terminal" evidence="2">
    <location>
        <begin position="51"/>
        <end position="269"/>
    </location>
</feature>
<keyword evidence="1" id="KW-0732">Signal</keyword>
<reference evidence="4 5" key="1">
    <citation type="submission" date="2018-12" db="EMBL/GenBank/DDBJ databases">
        <title>Genome Sequence of Candidatus Viridilinea halotolerans isolated from saline sulfide-rich spring.</title>
        <authorList>
            <person name="Grouzdev D.S."/>
            <person name="Burganskaya E.I."/>
            <person name="Krutkina M.S."/>
            <person name="Sukhacheva M.V."/>
            <person name="Gorlenko V.M."/>
        </authorList>
    </citation>
    <scope>NUCLEOTIDE SEQUENCE [LARGE SCALE GENOMIC DNA]</scope>
    <source>
        <strain evidence="4">Chok-6</strain>
    </source>
</reference>
<dbReference type="InterPro" id="IPR001638">
    <property type="entry name" value="Solute-binding_3/MltF_N"/>
</dbReference>
<dbReference type="Gene3D" id="3.40.190.10">
    <property type="entry name" value="Periplasmic binding protein-like II"/>
    <property type="match status" value="2"/>
</dbReference>
<evidence type="ECO:0000256" key="1">
    <source>
        <dbReference type="ARBA" id="ARBA00022729"/>
    </source>
</evidence>
<evidence type="ECO:0000313" key="5">
    <source>
        <dbReference type="Proteomes" id="UP000280307"/>
    </source>
</evidence>
<proteinExistence type="predicted"/>
<dbReference type="CDD" id="cd13530">
    <property type="entry name" value="PBP2_peptides_like"/>
    <property type="match status" value="1"/>
</dbReference>
<dbReference type="Proteomes" id="UP000280307">
    <property type="component" value="Unassembled WGS sequence"/>
</dbReference>
<evidence type="ECO:0000313" key="4">
    <source>
        <dbReference type="EMBL" id="RRR78145.1"/>
    </source>
</evidence>
<evidence type="ECO:0000259" key="2">
    <source>
        <dbReference type="SMART" id="SM00062"/>
    </source>
</evidence>
<dbReference type="EMBL" id="RSAS01000028">
    <property type="protein sequence ID" value="RRR78145.1"/>
    <property type="molecule type" value="Genomic_DNA"/>
</dbReference>
<dbReference type="InterPro" id="IPR001320">
    <property type="entry name" value="Iontro_rcpt_C"/>
</dbReference>
<dbReference type="GO" id="GO:0015276">
    <property type="term" value="F:ligand-gated monoatomic ion channel activity"/>
    <property type="evidence" value="ECO:0007669"/>
    <property type="project" value="InterPro"/>
</dbReference>
<feature type="domain" description="Ionotropic glutamate receptor C-terminal" evidence="3">
    <location>
        <begin position="51"/>
        <end position="269"/>
    </location>
</feature>
<organism evidence="4 5">
    <name type="scientific">Candidatus Viridilinea halotolerans</name>
    <dbReference type="NCBI Taxonomy" id="2491704"/>
    <lineage>
        <taxon>Bacteria</taxon>
        <taxon>Bacillati</taxon>
        <taxon>Chloroflexota</taxon>
        <taxon>Chloroflexia</taxon>
        <taxon>Chloroflexales</taxon>
        <taxon>Chloroflexineae</taxon>
        <taxon>Oscillochloridaceae</taxon>
        <taxon>Candidatus Viridilinea</taxon>
    </lineage>
</organism>
<name>A0A426UBS3_9CHLR</name>
<dbReference type="AlphaFoldDB" id="A0A426UBS3"/>
<dbReference type="PANTHER" id="PTHR35936:SF17">
    <property type="entry name" value="ARGININE-BINDING EXTRACELLULAR PROTEIN ARTP"/>
    <property type="match status" value="1"/>
</dbReference>
<sequence>MNWHNPNRQRVLDLAALAILLIYAWLAWASSSARGGVALDPVWAGVRERGTLRVAVDVGFRPFADQEGERLVGYDIALAHALGERLGVAIVFVPTGFDALYDSLTSGRADMIASALPYAPEQGYRARFSQFYFDAGEVLVVPSTSTIRGPEQLAAAHVGVALGSSADTHARRMLAAGSTFRLTSRYATPAAALDALRNGQLDAAITDHVSALSAVQNDASLRIAAALTSEPFALAFPRAAFQLEAEVNRALVTLREEGFFGELNQRWLR</sequence>
<accession>A0A426UBS3</accession>
<protein>
    <submittedName>
        <fullName evidence="4">Amino acid ABC transporter substrate-binding protein</fullName>
    </submittedName>
</protein>
<dbReference type="SMART" id="SM00079">
    <property type="entry name" value="PBPe"/>
    <property type="match status" value="1"/>
</dbReference>
<dbReference type="Pfam" id="PF00497">
    <property type="entry name" value="SBP_bac_3"/>
    <property type="match status" value="1"/>
</dbReference>
<evidence type="ECO:0000259" key="3">
    <source>
        <dbReference type="SMART" id="SM00079"/>
    </source>
</evidence>
<dbReference type="GO" id="GO:0016020">
    <property type="term" value="C:membrane"/>
    <property type="evidence" value="ECO:0007669"/>
    <property type="project" value="InterPro"/>
</dbReference>
<dbReference type="SUPFAM" id="SSF53850">
    <property type="entry name" value="Periplasmic binding protein-like II"/>
    <property type="match status" value="1"/>
</dbReference>
<comment type="caution">
    <text evidence="4">The sequence shown here is derived from an EMBL/GenBank/DDBJ whole genome shotgun (WGS) entry which is preliminary data.</text>
</comment>
<gene>
    <name evidence="4" type="ORF">EI684_00630</name>
</gene>